<dbReference type="InterPro" id="IPR006260">
    <property type="entry name" value="TonB/TolA_C"/>
</dbReference>
<reference evidence="6 7" key="1">
    <citation type="submission" date="2019-03" db="EMBL/GenBank/DDBJ databases">
        <title>Paraburkholderia sp. 4M-K11, isolated from subtropical forest soil.</title>
        <authorList>
            <person name="Gao Z.-H."/>
            <person name="Qiu L.-H."/>
        </authorList>
    </citation>
    <scope>NUCLEOTIDE SEQUENCE [LARGE SCALE GENOMIC DNA]</scope>
    <source>
        <strain evidence="6 7">4M-K11</strain>
    </source>
</reference>
<comment type="subcellular location">
    <subcellularLocation>
        <location evidence="1">Membrane</location>
        <topology evidence="1">Single-pass membrane protein</topology>
    </subcellularLocation>
</comment>
<dbReference type="OrthoDB" id="5298892at2"/>
<evidence type="ECO:0000313" key="6">
    <source>
        <dbReference type="EMBL" id="TDG22730.1"/>
    </source>
</evidence>
<evidence type="ECO:0000256" key="1">
    <source>
        <dbReference type="ARBA" id="ARBA00004167"/>
    </source>
</evidence>
<evidence type="ECO:0000313" key="7">
    <source>
        <dbReference type="Proteomes" id="UP000295722"/>
    </source>
</evidence>
<keyword evidence="2 5" id="KW-0812">Transmembrane</keyword>
<keyword evidence="3 5" id="KW-1133">Transmembrane helix</keyword>
<evidence type="ECO:0000256" key="3">
    <source>
        <dbReference type="ARBA" id="ARBA00022989"/>
    </source>
</evidence>
<sequence length="253" mass="26441">MNPTSSLQLRPPRERGTGRAFGLAVSMHVVLLALLLAGTRGPQTASTSSHTVVTGPVTPLLLAGPAPRAASRTWASQVTAAPARLIAANDPTAVMRHGSNLVKPQRLHRLDSRTVRTGVEPRARLTEEPSVVQRGNRPVDPRRAARLAALQGAAGRPLLESGVAASAGYAEKVARRVRANVIAPFDIEGDPSAVIAVTCTPSGALLSVTVQRASGNPQWDRAVVAAVENSDPMPADVNGSTPTSFVMTFRPKG</sequence>
<evidence type="ECO:0000256" key="5">
    <source>
        <dbReference type="SAM" id="Phobius"/>
    </source>
</evidence>
<dbReference type="AlphaFoldDB" id="A0A4R5M8C1"/>
<dbReference type="GO" id="GO:0016020">
    <property type="term" value="C:membrane"/>
    <property type="evidence" value="ECO:0007669"/>
    <property type="project" value="UniProtKB-SubCell"/>
</dbReference>
<dbReference type="NCBIfam" id="TIGR01352">
    <property type="entry name" value="tonB_Cterm"/>
    <property type="match status" value="1"/>
</dbReference>
<comment type="caution">
    <text evidence="6">The sequence shown here is derived from an EMBL/GenBank/DDBJ whole genome shotgun (WGS) entry which is preliminary data.</text>
</comment>
<evidence type="ECO:0000256" key="2">
    <source>
        <dbReference type="ARBA" id="ARBA00022692"/>
    </source>
</evidence>
<dbReference type="Gene3D" id="3.30.1150.10">
    <property type="match status" value="1"/>
</dbReference>
<dbReference type="RefSeq" id="WP_133195827.1">
    <property type="nucleotide sequence ID" value="NZ_JBHUCW010000011.1"/>
</dbReference>
<gene>
    <name evidence="6" type="ORF">EYW47_16035</name>
</gene>
<dbReference type="SUPFAM" id="SSF74653">
    <property type="entry name" value="TolA/TonB C-terminal domain"/>
    <property type="match status" value="1"/>
</dbReference>
<keyword evidence="4 5" id="KW-0472">Membrane</keyword>
<dbReference type="Pfam" id="PF13103">
    <property type="entry name" value="TonB_2"/>
    <property type="match status" value="1"/>
</dbReference>
<keyword evidence="7" id="KW-1185">Reference proteome</keyword>
<feature type="transmembrane region" description="Helical" evidence="5">
    <location>
        <begin position="20"/>
        <end position="38"/>
    </location>
</feature>
<protein>
    <submittedName>
        <fullName evidence="6">TonB family protein</fullName>
    </submittedName>
</protein>
<dbReference type="Proteomes" id="UP000295722">
    <property type="component" value="Unassembled WGS sequence"/>
</dbReference>
<evidence type="ECO:0000256" key="4">
    <source>
        <dbReference type="ARBA" id="ARBA00023136"/>
    </source>
</evidence>
<organism evidence="6 7">
    <name type="scientific">Paraburkholderia silviterrae</name>
    <dbReference type="NCBI Taxonomy" id="2528715"/>
    <lineage>
        <taxon>Bacteria</taxon>
        <taxon>Pseudomonadati</taxon>
        <taxon>Pseudomonadota</taxon>
        <taxon>Betaproteobacteria</taxon>
        <taxon>Burkholderiales</taxon>
        <taxon>Burkholderiaceae</taxon>
        <taxon>Paraburkholderia</taxon>
    </lineage>
</organism>
<name>A0A4R5M8C1_9BURK</name>
<proteinExistence type="predicted"/>
<accession>A0A4R5M8C1</accession>
<dbReference type="EMBL" id="SMRP01000007">
    <property type="protein sequence ID" value="TDG22730.1"/>
    <property type="molecule type" value="Genomic_DNA"/>
</dbReference>